<dbReference type="EMBL" id="JAEKNS010000070">
    <property type="protein sequence ID" value="MBJ7594495.1"/>
    <property type="molecule type" value="Genomic_DNA"/>
</dbReference>
<comment type="caution">
    <text evidence="3">The sequence shown here is derived from an EMBL/GenBank/DDBJ whole genome shotgun (WGS) entry which is preliminary data.</text>
</comment>
<dbReference type="Pfam" id="PF06210">
    <property type="entry name" value="DUF1003"/>
    <property type="match status" value="1"/>
</dbReference>
<sequence>MAWETHWKKHPTVRSGDQLSLGEKAADKMRNGMGSWPFVFAFFAVMITWAVINGILHVGGGNGFDPYPFILLNLFLSMLAGIQAAALLIAAKRSDSVASEISLHTETTADDIKALLQTNNDLTSAVHDVVVAMKSQTDMLQEIHRHVEALSPGAGTSTPPRA</sequence>
<accession>A0A2W6A9M4</accession>
<proteinExistence type="predicted"/>
<evidence type="ECO:0000313" key="5">
    <source>
        <dbReference type="Proteomes" id="UP000606991"/>
    </source>
</evidence>
<dbReference type="EMBL" id="QHBU01000165">
    <property type="protein sequence ID" value="PZR80214.1"/>
    <property type="molecule type" value="Genomic_DNA"/>
</dbReference>
<dbReference type="AlphaFoldDB" id="A0A2W6A9M4"/>
<evidence type="ECO:0000256" key="1">
    <source>
        <dbReference type="SAM" id="Phobius"/>
    </source>
</evidence>
<evidence type="ECO:0000313" key="2">
    <source>
        <dbReference type="EMBL" id="MBJ7594495.1"/>
    </source>
</evidence>
<gene>
    <name evidence="3" type="ORF">DLM65_08745</name>
    <name evidence="2" type="ORF">JF886_06455</name>
</gene>
<name>A0A2W6A9M4_9BACT</name>
<protein>
    <submittedName>
        <fullName evidence="2">DUF1003 domain-containing protein</fullName>
    </submittedName>
</protein>
<accession>A0A934K287</accession>
<dbReference type="PANTHER" id="PTHR41386:SF1">
    <property type="entry name" value="MEMBRANE PROTEIN"/>
    <property type="match status" value="1"/>
</dbReference>
<reference evidence="3 4" key="1">
    <citation type="journal article" date="2017" name="Nature">
        <title>Atmospheric trace gases support primary production in Antarctic desert surface soil.</title>
        <authorList>
            <person name="Ji M."/>
            <person name="Greening C."/>
            <person name="Vanwonterghem I."/>
            <person name="Carere C.R."/>
            <person name="Bay S.K."/>
            <person name="Steen J.A."/>
            <person name="Montgomery K."/>
            <person name="Lines T."/>
            <person name="Beardall J."/>
            <person name="van Dorst J."/>
            <person name="Snape I."/>
            <person name="Stott M.B."/>
            <person name="Hugenholtz P."/>
            <person name="Ferrari B.C."/>
        </authorList>
    </citation>
    <scope>NUCLEOTIDE SEQUENCE [LARGE SCALE GENOMIC DNA]</scope>
    <source>
        <strain evidence="3">RRmetagenome_bin12</strain>
    </source>
</reference>
<dbReference type="Proteomes" id="UP000248724">
    <property type="component" value="Unassembled WGS sequence"/>
</dbReference>
<dbReference type="Proteomes" id="UP000606991">
    <property type="component" value="Unassembled WGS sequence"/>
</dbReference>
<keyword evidence="1" id="KW-0812">Transmembrane</keyword>
<keyword evidence="1" id="KW-0472">Membrane</keyword>
<feature type="transmembrane region" description="Helical" evidence="1">
    <location>
        <begin position="70"/>
        <end position="91"/>
    </location>
</feature>
<evidence type="ECO:0000313" key="3">
    <source>
        <dbReference type="EMBL" id="PZR80214.1"/>
    </source>
</evidence>
<reference evidence="3" key="2">
    <citation type="submission" date="2018-05" db="EMBL/GenBank/DDBJ databases">
        <authorList>
            <person name="Ferrari B."/>
        </authorList>
    </citation>
    <scope>NUCLEOTIDE SEQUENCE</scope>
    <source>
        <strain evidence="3">RRmetagenome_bin12</strain>
    </source>
</reference>
<dbReference type="PANTHER" id="PTHR41386">
    <property type="entry name" value="INTEGRAL MEMBRANE PROTEIN-RELATED"/>
    <property type="match status" value="1"/>
</dbReference>
<evidence type="ECO:0000313" key="4">
    <source>
        <dbReference type="Proteomes" id="UP000248724"/>
    </source>
</evidence>
<reference evidence="2 5" key="3">
    <citation type="submission" date="2020-10" db="EMBL/GenBank/DDBJ databases">
        <title>Ca. Dormibacterota MAGs.</title>
        <authorList>
            <person name="Montgomery K."/>
        </authorList>
    </citation>
    <scope>NUCLEOTIDE SEQUENCE [LARGE SCALE GENOMIC DNA]</scope>
    <source>
        <strain evidence="2">SC8812_S17_18</strain>
    </source>
</reference>
<keyword evidence="1" id="KW-1133">Transmembrane helix</keyword>
<organism evidence="3 4">
    <name type="scientific">Candidatus Aeolococcus gillhamiae</name>
    <dbReference type="NCBI Taxonomy" id="3127015"/>
    <lineage>
        <taxon>Bacteria</taxon>
        <taxon>Bacillati</taxon>
        <taxon>Candidatus Dormiibacterota</taxon>
        <taxon>Candidatus Dormibacteria</taxon>
        <taxon>Candidatus Aeolococcales</taxon>
        <taxon>Candidatus Aeolococcaceae</taxon>
        <taxon>Candidatus Aeolococcus</taxon>
    </lineage>
</organism>
<dbReference type="InterPro" id="IPR010406">
    <property type="entry name" value="DUF1003"/>
</dbReference>
<feature type="transmembrane region" description="Helical" evidence="1">
    <location>
        <begin position="38"/>
        <end position="58"/>
    </location>
</feature>